<dbReference type="PANTHER" id="PTHR40459:SF1">
    <property type="entry name" value="CONSERVED HYPOTHETICAL ALANINE AND LEUCINE RICH PROTEIN"/>
    <property type="match status" value="1"/>
</dbReference>
<dbReference type="SUPFAM" id="SSF48179">
    <property type="entry name" value="6-phosphogluconate dehydrogenase C-terminal domain-like"/>
    <property type="match status" value="1"/>
</dbReference>
<comment type="caution">
    <text evidence="3">The sequence shown here is derived from an EMBL/GenBank/DDBJ whole genome shotgun (WGS) entry which is preliminary data.</text>
</comment>
<evidence type="ECO:0000259" key="1">
    <source>
        <dbReference type="Pfam" id="PF10727"/>
    </source>
</evidence>
<reference evidence="3 4" key="1">
    <citation type="submission" date="2016-05" db="EMBL/GenBank/DDBJ databases">
        <title>Microbial solvent formation.</title>
        <authorList>
            <person name="Poehlein A."/>
            <person name="Montoya Solano J.D."/>
            <person name="Flitsch S."/>
            <person name="Krabben P."/>
            <person name="Duerre P."/>
            <person name="Daniel R."/>
        </authorList>
    </citation>
    <scope>NUCLEOTIDE SEQUENCE [LARGE SCALE GENOMIC DNA]</scope>
    <source>
        <strain evidence="3 4">L1-8</strain>
    </source>
</reference>
<dbReference type="InterPro" id="IPR036291">
    <property type="entry name" value="NAD(P)-bd_dom_sf"/>
</dbReference>
<dbReference type="SUPFAM" id="SSF51735">
    <property type="entry name" value="NAD(P)-binding Rossmann-fold domains"/>
    <property type="match status" value="1"/>
</dbReference>
<organism evidence="3 4">
    <name type="scientific">Clostridium saccharobutylicum</name>
    <dbReference type="NCBI Taxonomy" id="169679"/>
    <lineage>
        <taxon>Bacteria</taxon>
        <taxon>Bacillati</taxon>
        <taxon>Bacillota</taxon>
        <taxon>Clostridia</taxon>
        <taxon>Eubacteriales</taxon>
        <taxon>Clostridiaceae</taxon>
        <taxon>Clostridium</taxon>
    </lineage>
</organism>
<dbReference type="EMBL" id="LZYZ01000006">
    <property type="protein sequence ID" value="OOM10551.1"/>
    <property type="molecule type" value="Genomic_DNA"/>
</dbReference>
<dbReference type="PANTHER" id="PTHR40459">
    <property type="entry name" value="CONSERVED HYPOTHETICAL ALANINE AND LEUCINE RICH PROTEIN"/>
    <property type="match status" value="1"/>
</dbReference>
<feature type="domain" description="Putative oxidoreductase/dehydrogenase Rossmann-like" evidence="1">
    <location>
        <begin position="19"/>
        <end position="133"/>
    </location>
</feature>
<dbReference type="InterPro" id="IPR037108">
    <property type="entry name" value="TM1727-like_C_sf"/>
</dbReference>
<dbReference type="Pfam" id="PF10728">
    <property type="entry name" value="DUF2520"/>
    <property type="match status" value="1"/>
</dbReference>
<feature type="domain" description="DUF2520" evidence="2">
    <location>
        <begin position="181"/>
        <end position="292"/>
    </location>
</feature>
<dbReference type="Gene3D" id="1.10.1040.20">
    <property type="entry name" value="ProC-like, C-terminal domain"/>
    <property type="match status" value="1"/>
</dbReference>
<evidence type="ECO:0000313" key="4">
    <source>
        <dbReference type="Proteomes" id="UP000191154"/>
    </source>
</evidence>
<dbReference type="InterPro" id="IPR018931">
    <property type="entry name" value="DUF2520"/>
</dbReference>
<dbReference type="STRING" id="169679.CSACC_22750"/>
<proteinExistence type="predicted"/>
<protein>
    <submittedName>
        <fullName evidence="3">Arogenate dehydrogenase</fullName>
    </submittedName>
</protein>
<dbReference type="AlphaFoldDB" id="A0A1S8N2L6"/>
<dbReference type="RefSeq" id="WP_077866243.1">
    <property type="nucleotide sequence ID" value="NZ_LZYZ01000006.1"/>
</dbReference>
<gene>
    <name evidence="3" type="ORF">CLOSAC_31720</name>
</gene>
<accession>A0A1S8N2L6</accession>
<dbReference type="InterPro" id="IPR019665">
    <property type="entry name" value="OxRdtase/DH_put_Rossmann_dom"/>
</dbReference>
<dbReference type="Gene3D" id="3.40.50.720">
    <property type="entry name" value="NAD(P)-binding Rossmann-like Domain"/>
    <property type="match status" value="1"/>
</dbReference>
<sequence>MNEIEIRLLYHTLWRWYYIKVGFIGPGKVGVNLGRYFTRKGIKLTGFYGETEKSAREAANITKSKFYNNIEEIIKESDILFITTPDDVISIIDKKLSMFDLKNKSVCHTSGSIQSTVLYNAKHSGALIYSIHPICAFSNKNMKLKELETIYFSIEGDISLTANEFINSSLEINNTDKARLPVINLMNKLQNKYFIRNRESSSTYHLASVFVSNLSLSLIETGVSYLKKLGLSESESLKALRPLVYGNINSIFEKGFVNSLTGPIVRGDVNTVKKHLDSVKNDDIELYKNLSLNLLKLVALKTKSNFSNENSNEITKTNEINKVDHLIDNDKENALNNLLNTSKKHLEIYNLLGGVE</sequence>
<dbReference type="Proteomes" id="UP000191154">
    <property type="component" value="Unassembled WGS sequence"/>
</dbReference>
<evidence type="ECO:0000313" key="3">
    <source>
        <dbReference type="EMBL" id="OOM10551.1"/>
    </source>
</evidence>
<name>A0A1S8N2L6_CLOSA</name>
<dbReference type="InterPro" id="IPR008927">
    <property type="entry name" value="6-PGluconate_DH-like_C_sf"/>
</dbReference>
<evidence type="ECO:0000259" key="2">
    <source>
        <dbReference type="Pfam" id="PF10728"/>
    </source>
</evidence>
<dbReference type="Pfam" id="PF10727">
    <property type="entry name" value="Rossmann-like"/>
    <property type="match status" value="1"/>
</dbReference>